<dbReference type="InterPro" id="IPR019240">
    <property type="entry name" value="DUF2196"/>
</dbReference>
<dbReference type="Pfam" id="PF09962">
    <property type="entry name" value="DUF2196"/>
    <property type="match status" value="1"/>
</dbReference>
<name>B9YDM4_9FIRM</name>
<dbReference type="eggNOG" id="COG4895">
    <property type="taxonomic scope" value="Bacteria"/>
</dbReference>
<dbReference type="PANTHER" id="PTHR40069">
    <property type="entry name" value="YWBE PROTEIN"/>
    <property type="match status" value="1"/>
</dbReference>
<proteinExistence type="predicted"/>
<dbReference type="AlphaFoldDB" id="B9YDM4"/>
<dbReference type="EMBL" id="ACCF01000246">
    <property type="protein sequence ID" value="EEF65944.1"/>
    <property type="molecule type" value="Genomic_DNA"/>
</dbReference>
<dbReference type="NCBIfam" id="TIGR03833">
    <property type="entry name" value="YwbE family protein"/>
    <property type="match status" value="1"/>
</dbReference>
<evidence type="ECO:0008006" key="3">
    <source>
        <dbReference type="Google" id="ProtNLM"/>
    </source>
</evidence>
<dbReference type="HOGENOM" id="CLU_182218_0_0_9"/>
<organism evidence="1 2">
    <name type="scientific">Holdemania filiformis DSM 12042</name>
    <dbReference type="NCBI Taxonomy" id="545696"/>
    <lineage>
        <taxon>Bacteria</taxon>
        <taxon>Bacillati</taxon>
        <taxon>Bacillota</taxon>
        <taxon>Erysipelotrichia</taxon>
        <taxon>Erysipelotrichales</taxon>
        <taxon>Erysipelotrichaceae</taxon>
        <taxon>Holdemania</taxon>
    </lineage>
</organism>
<dbReference type="RefSeq" id="WP_006061084.1">
    <property type="nucleotide sequence ID" value="NZ_GG657562.1"/>
</dbReference>
<dbReference type="OrthoDB" id="9804519at2"/>
<protein>
    <recommendedName>
        <fullName evidence="3">YwbE family protein</fullName>
    </recommendedName>
</protein>
<dbReference type="PANTHER" id="PTHR40069:SF1">
    <property type="entry name" value="YWBE PROTEIN"/>
    <property type="match status" value="1"/>
</dbReference>
<accession>B9YDM4</accession>
<evidence type="ECO:0000313" key="2">
    <source>
        <dbReference type="Proteomes" id="UP000005950"/>
    </source>
</evidence>
<reference evidence="1 2" key="1">
    <citation type="submission" date="2008-12" db="EMBL/GenBank/DDBJ databases">
        <authorList>
            <person name="Fulton L."/>
            <person name="Clifton S."/>
            <person name="Fulton B."/>
            <person name="Xu J."/>
            <person name="Minx P."/>
            <person name="Pepin K.H."/>
            <person name="Johnson M."/>
            <person name="Bhonagiri V."/>
            <person name="Nash W.E."/>
            <person name="Mardis E.R."/>
            <person name="Wilson R.K."/>
        </authorList>
    </citation>
    <scope>NUCLEOTIDE SEQUENCE [LARGE SCALE GENOMIC DNA]</scope>
    <source>
        <strain evidence="1 2">DSM 12042</strain>
    </source>
</reference>
<gene>
    <name evidence="1" type="ORF">HOLDEFILI_03947</name>
</gene>
<comment type="caution">
    <text evidence="1">The sequence shown here is derived from an EMBL/GenBank/DDBJ whole genome shotgun (WGS) entry which is preliminary data.</text>
</comment>
<sequence>MNGQNRADIKVGAKVKIVLKADQRTGKLTEGVVARLLTNSSFHPHGIKVQLEEGQV</sequence>
<dbReference type="Proteomes" id="UP000005950">
    <property type="component" value="Unassembled WGS sequence"/>
</dbReference>
<reference evidence="1 2" key="2">
    <citation type="submission" date="2009-02" db="EMBL/GenBank/DDBJ databases">
        <title>Draft genome sequence of Holdemania filiformis DSM 12042.</title>
        <authorList>
            <person name="Sudarsanam P."/>
            <person name="Ley R."/>
            <person name="Guruge J."/>
            <person name="Turnbaugh P.J."/>
            <person name="Mahowald M."/>
            <person name="Liep D."/>
            <person name="Gordon J."/>
        </authorList>
    </citation>
    <scope>NUCLEOTIDE SEQUENCE [LARGE SCALE GENOMIC DNA]</scope>
    <source>
        <strain evidence="1 2">DSM 12042</strain>
    </source>
</reference>
<evidence type="ECO:0000313" key="1">
    <source>
        <dbReference type="EMBL" id="EEF65944.1"/>
    </source>
</evidence>
<dbReference type="STRING" id="545696.HOLDEFILI_03947"/>